<protein>
    <submittedName>
        <fullName evidence="1">Uncharacterized protein</fullName>
    </submittedName>
</protein>
<reference evidence="1" key="1">
    <citation type="journal article" date="2021" name="New Phytol.">
        <title>Evolutionary innovations through gain and loss of genes in the ectomycorrhizal Boletales.</title>
        <authorList>
            <person name="Wu G."/>
            <person name="Miyauchi S."/>
            <person name="Morin E."/>
            <person name="Kuo A."/>
            <person name="Drula E."/>
            <person name="Varga T."/>
            <person name="Kohler A."/>
            <person name="Feng B."/>
            <person name="Cao Y."/>
            <person name="Lipzen A."/>
            <person name="Daum C."/>
            <person name="Hundley H."/>
            <person name="Pangilinan J."/>
            <person name="Johnson J."/>
            <person name="Barry K."/>
            <person name="LaButti K."/>
            <person name="Ng V."/>
            <person name="Ahrendt S."/>
            <person name="Min B."/>
            <person name="Choi I.G."/>
            <person name="Park H."/>
            <person name="Plett J.M."/>
            <person name="Magnuson J."/>
            <person name="Spatafora J.W."/>
            <person name="Nagy L.G."/>
            <person name="Henrissat B."/>
            <person name="Grigoriev I.V."/>
            <person name="Yang Z.L."/>
            <person name="Xu J."/>
            <person name="Martin F.M."/>
        </authorList>
    </citation>
    <scope>NUCLEOTIDE SEQUENCE</scope>
    <source>
        <strain evidence="1">KUC20120723A-06</strain>
    </source>
</reference>
<keyword evidence="2" id="KW-1185">Reference proteome</keyword>
<dbReference type="EMBL" id="MU266412">
    <property type="protein sequence ID" value="KAH7924961.1"/>
    <property type="molecule type" value="Genomic_DNA"/>
</dbReference>
<accession>A0ACB8BID3</accession>
<evidence type="ECO:0000313" key="2">
    <source>
        <dbReference type="Proteomes" id="UP000790709"/>
    </source>
</evidence>
<proteinExistence type="predicted"/>
<organism evidence="1 2">
    <name type="scientific">Leucogyrophana mollusca</name>
    <dbReference type="NCBI Taxonomy" id="85980"/>
    <lineage>
        <taxon>Eukaryota</taxon>
        <taxon>Fungi</taxon>
        <taxon>Dikarya</taxon>
        <taxon>Basidiomycota</taxon>
        <taxon>Agaricomycotina</taxon>
        <taxon>Agaricomycetes</taxon>
        <taxon>Agaricomycetidae</taxon>
        <taxon>Boletales</taxon>
        <taxon>Boletales incertae sedis</taxon>
        <taxon>Leucogyrophana</taxon>
    </lineage>
</organism>
<comment type="caution">
    <text evidence="1">The sequence shown here is derived from an EMBL/GenBank/DDBJ whole genome shotgun (WGS) entry which is preliminary data.</text>
</comment>
<dbReference type="Proteomes" id="UP000790709">
    <property type="component" value="Unassembled WGS sequence"/>
</dbReference>
<sequence length="351" mass="40333">MKRSPHASNVAGYSRQTRMSSPRHSKSSSCIKVRWHRRVKHAPLTLRPYTVITMGYVDSDDPILLQRLQIVMYCRLAPVALWVFEYFLTLDDEIRFMWSKRHWNQVHVLFVITRYLPIMAMVCLIYETLPSYLAMETCWQMYQIGGWTSVLIMVATEALLLLRTLALWHENRTLKAALITSYAIAFIVIISCFAVNYSSGVGSICTFRSTEYHTEDEYQLVTGPYWGVASFELAVICLTIYHGYQSRICLGEYSGGRVMNALRQGNLIYACCLFAMSIGNIVLYFHLPSDGWSGLLFVFQCVLHGAMGSRITFELRRRDAGGDETTDSISFPDMRFALMPMRSYRELTLEN</sequence>
<evidence type="ECO:0000313" key="1">
    <source>
        <dbReference type="EMBL" id="KAH7924961.1"/>
    </source>
</evidence>
<gene>
    <name evidence="1" type="ORF">BV22DRAFT_470471</name>
</gene>
<name>A0ACB8BID3_9AGAM</name>